<name>A0A0S7XPI9_9BACT</name>
<evidence type="ECO:0000313" key="3">
    <source>
        <dbReference type="Proteomes" id="UP000052020"/>
    </source>
</evidence>
<sequence>MRSAGGRVTLLAVVVLAIVCAPAANAFRKGPKKMHREVVTRSDCRYMVEVGGTLDEFNTFEYGPYHQSRFQPNVSVIITNTGNIPVANPRIVVNDRRDWYSMEGIIAEVFRPGLNDKERAFALWDWCRRNLSEGHDHGGTLWGDDRSVVRFLNCFGTGACGTFHIVMPLIGDSAGMECDAGVVGHGAHAVQRERYDGGSHFFDCMLSHGDRTQPRGHFPLALDNQTVPSAHDIWDDRYLLARAGSAPSFGGILTYFGPGTSFWPMKHKWREWHNMSILLRPGESIERTWQPPECVWTEGEHWAKGRPSGGGKVRYEPRLTKEDAARDAESVENLALDKGQARPAEPGRSAQLVYQISSPYVITGARVGGSFMAPADGAVEVMLSFDGEEWESIWRSKQGDREATVSLDERPEFHKPVFAHHYFLKARIAADAPAETAISGLWLEALFQTYLPSLPSLGAGKNNVQYHDNTADPHEVTIEHCWTEATAPIPPAPAAAVRPADGTDSGFDVVFKWRMPAESRAAIDAYEFFLSPRADLAWPLLVCYHSVVYSPEPKFAPPTTDAFIDGRKYYWRVRARSADGVWGPWSETWSFVARGPGPAQKPEIAFDPATGKATLTWQPPESGRPAVRYEVYGSDAPGFTPLRQPRESRNIALQPSVVILPGNLIGETTDTSFNITERTEPFYRVVAVDEGSSRSQPTACAALPHPALAAGQPMTATTGQPFEASIPVIRSMGLPMTDCKSRLRRAPRHASPGG</sequence>
<keyword evidence="1" id="KW-0732">Signal</keyword>
<feature type="signal peptide" evidence="1">
    <location>
        <begin position="1"/>
        <end position="26"/>
    </location>
</feature>
<proteinExistence type="predicted"/>
<dbReference type="InterPro" id="IPR036116">
    <property type="entry name" value="FN3_sf"/>
</dbReference>
<protein>
    <recommendedName>
        <fullName evidence="4">Fibronectin type-III domain-containing protein</fullName>
    </recommendedName>
</protein>
<dbReference type="Proteomes" id="UP000052020">
    <property type="component" value="Unassembled WGS sequence"/>
</dbReference>
<dbReference type="EMBL" id="LIZY01000027">
    <property type="protein sequence ID" value="KPJ64417.1"/>
    <property type="molecule type" value="Genomic_DNA"/>
</dbReference>
<comment type="caution">
    <text evidence="2">The sequence shown here is derived from an EMBL/GenBank/DDBJ whole genome shotgun (WGS) entry which is preliminary data.</text>
</comment>
<evidence type="ECO:0008006" key="4">
    <source>
        <dbReference type="Google" id="ProtNLM"/>
    </source>
</evidence>
<dbReference type="Gene3D" id="2.60.40.10">
    <property type="entry name" value="Immunoglobulins"/>
    <property type="match status" value="2"/>
</dbReference>
<dbReference type="SUPFAM" id="SSF49265">
    <property type="entry name" value="Fibronectin type III"/>
    <property type="match status" value="1"/>
</dbReference>
<reference evidence="2 3" key="1">
    <citation type="journal article" date="2015" name="Microbiome">
        <title>Genomic resolution of linkages in carbon, nitrogen, and sulfur cycling among widespread estuary sediment bacteria.</title>
        <authorList>
            <person name="Baker B.J."/>
            <person name="Lazar C.S."/>
            <person name="Teske A.P."/>
            <person name="Dick G.J."/>
        </authorList>
    </citation>
    <scope>NUCLEOTIDE SEQUENCE [LARGE SCALE GENOMIC DNA]</scope>
    <source>
        <strain evidence="2">DG_56</strain>
    </source>
</reference>
<accession>A0A0S7XPI9</accession>
<feature type="chain" id="PRO_5006640170" description="Fibronectin type-III domain-containing protein" evidence="1">
    <location>
        <begin position="27"/>
        <end position="754"/>
    </location>
</feature>
<dbReference type="InterPro" id="IPR013783">
    <property type="entry name" value="Ig-like_fold"/>
</dbReference>
<dbReference type="AlphaFoldDB" id="A0A0S7XPI9"/>
<gene>
    <name evidence="2" type="ORF">AMK68_01675</name>
</gene>
<evidence type="ECO:0000256" key="1">
    <source>
        <dbReference type="SAM" id="SignalP"/>
    </source>
</evidence>
<evidence type="ECO:0000313" key="2">
    <source>
        <dbReference type="EMBL" id="KPJ64417.1"/>
    </source>
</evidence>
<organism evidence="2 3">
    <name type="scientific">candidate division KD3-62 bacterium DG_56</name>
    <dbReference type="NCBI Taxonomy" id="1704032"/>
    <lineage>
        <taxon>Bacteria</taxon>
        <taxon>candidate division KD3-62</taxon>
    </lineage>
</organism>